<proteinExistence type="predicted"/>
<name>A0A822ZL67_NELNU</name>
<protein>
    <submittedName>
        <fullName evidence="1">Uncharacterized protein</fullName>
    </submittedName>
</protein>
<gene>
    <name evidence="1" type="ORF">HUJ06_003470</name>
</gene>
<keyword evidence="2" id="KW-1185">Reference proteome</keyword>
<dbReference type="EMBL" id="DUZY01000007">
    <property type="protein sequence ID" value="DAD45240.1"/>
    <property type="molecule type" value="Genomic_DNA"/>
</dbReference>
<accession>A0A822ZL67</accession>
<evidence type="ECO:0000313" key="2">
    <source>
        <dbReference type="Proteomes" id="UP000607653"/>
    </source>
</evidence>
<dbReference type="Proteomes" id="UP000607653">
    <property type="component" value="Unassembled WGS sequence"/>
</dbReference>
<sequence length="40" mass="4646">MGFLNTGGDLDCQLHSDLMFSRTHLIFNRNPHQCKGYKHI</sequence>
<organism evidence="1 2">
    <name type="scientific">Nelumbo nucifera</name>
    <name type="common">Sacred lotus</name>
    <dbReference type="NCBI Taxonomy" id="4432"/>
    <lineage>
        <taxon>Eukaryota</taxon>
        <taxon>Viridiplantae</taxon>
        <taxon>Streptophyta</taxon>
        <taxon>Embryophyta</taxon>
        <taxon>Tracheophyta</taxon>
        <taxon>Spermatophyta</taxon>
        <taxon>Magnoliopsida</taxon>
        <taxon>Proteales</taxon>
        <taxon>Nelumbonaceae</taxon>
        <taxon>Nelumbo</taxon>
    </lineage>
</organism>
<evidence type="ECO:0000313" key="1">
    <source>
        <dbReference type="EMBL" id="DAD45240.1"/>
    </source>
</evidence>
<reference evidence="1 2" key="1">
    <citation type="journal article" date="2020" name="Mol. Biol. Evol.">
        <title>Distinct Expression and Methylation Patterns for Genes with Different Fates following a Single Whole-Genome Duplication in Flowering Plants.</title>
        <authorList>
            <person name="Shi T."/>
            <person name="Rahmani R.S."/>
            <person name="Gugger P.F."/>
            <person name="Wang M."/>
            <person name="Li H."/>
            <person name="Zhang Y."/>
            <person name="Li Z."/>
            <person name="Wang Q."/>
            <person name="Van de Peer Y."/>
            <person name="Marchal K."/>
            <person name="Chen J."/>
        </authorList>
    </citation>
    <scope>NUCLEOTIDE SEQUENCE [LARGE SCALE GENOMIC DNA]</scope>
    <source>
        <tissue evidence="1">Leaf</tissue>
    </source>
</reference>
<dbReference type="AlphaFoldDB" id="A0A822ZL67"/>
<comment type="caution">
    <text evidence="1">The sequence shown here is derived from an EMBL/GenBank/DDBJ whole genome shotgun (WGS) entry which is preliminary data.</text>
</comment>